<sequence length="73" mass="8501">MVVQILNHSYKMSPEEYRQMLKLASEQVPFGVYALEKDGMAELRKDDCKSKGRLKELIRAYRLQGFKVHQNGV</sequence>
<proteinExistence type="predicted"/>
<organism evidence="1">
    <name type="scientific">Siphoviridae sp. ctZ1O5</name>
    <dbReference type="NCBI Taxonomy" id="2825555"/>
    <lineage>
        <taxon>Viruses</taxon>
        <taxon>Duplodnaviria</taxon>
        <taxon>Heunggongvirae</taxon>
        <taxon>Uroviricota</taxon>
        <taxon>Caudoviricetes</taxon>
    </lineage>
</organism>
<dbReference type="EMBL" id="BK015404">
    <property type="protein sequence ID" value="DAE05168.1"/>
    <property type="molecule type" value="Genomic_DNA"/>
</dbReference>
<name>A0A8S5PES7_9CAUD</name>
<protein>
    <submittedName>
        <fullName evidence="1">Uncharacterized protein</fullName>
    </submittedName>
</protein>
<evidence type="ECO:0000313" key="1">
    <source>
        <dbReference type="EMBL" id="DAE05168.1"/>
    </source>
</evidence>
<accession>A0A8S5PES7</accession>
<reference evidence="1" key="1">
    <citation type="journal article" date="2021" name="Proc. Natl. Acad. Sci. U.S.A.">
        <title>A Catalog of Tens of Thousands of Viruses from Human Metagenomes Reveals Hidden Associations with Chronic Diseases.</title>
        <authorList>
            <person name="Tisza M.J."/>
            <person name="Buck C.B."/>
        </authorList>
    </citation>
    <scope>NUCLEOTIDE SEQUENCE</scope>
    <source>
        <strain evidence="1">CtZ1O5</strain>
    </source>
</reference>